<keyword evidence="8 9" id="KW-0961">Cell wall biogenesis/degradation</keyword>
<dbReference type="Pfam" id="PF03734">
    <property type="entry name" value="YkuD"/>
    <property type="match status" value="1"/>
</dbReference>
<accession>A0A9X3UKC7</accession>
<evidence type="ECO:0000256" key="1">
    <source>
        <dbReference type="ARBA" id="ARBA00004752"/>
    </source>
</evidence>
<feature type="domain" description="L,D-TPase catalytic" evidence="10">
    <location>
        <begin position="53"/>
        <end position="190"/>
    </location>
</feature>
<comment type="similarity">
    <text evidence="2">Belongs to the YkuD family.</text>
</comment>
<dbReference type="RefSeq" id="WP_267992490.1">
    <property type="nucleotide sequence ID" value="NZ_JAPJZI010000001.1"/>
</dbReference>
<dbReference type="GO" id="GO:0005576">
    <property type="term" value="C:extracellular region"/>
    <property type="evidence" value="ECO:0007669"/>
    <property type="project" value="TreeGrafter"/>
</dbReference>
<keyword evidence="7 9" id="KW-0573">Peptidoglycan synthesis</keyword>
<dbReference type="SUPFAM" id="SSF141523">
    <property type="entry name" value="L,D-transpeptidase catalytic domain-like"/>
    <property type="match status" value="1"/>
</dbReference>
<dbReference type="InterPro" id="IPR050979">
    <property type="entry name" value="LD-transpeptidase"/>
</dbReference>
<proteinExistence type="inferred from homology"/>
<comment type="pathway">
    <text evidence="1 9">Cell wall biogenesis; peptidoglycan biosynthesis.</text>
</comment>
<feature type="active site" description="Nucleophile" evidence="9">
    <location>
        <position position="166"/>
    </location>
</feature>
<sequence length="190" mass="21472">MISRRDLLLGSALIAATQYSTTASAHHSRRYKNFKIERRYLPQTVRFSGHKPGTIVVDPRNHFLYLVLSPFRARRYGVGVGKAGLAFKGTASIQRKAEWPSWRPTDNMIRREPKKYARYAKGVPGGPNNPLGARALYLYRGGRDTYYRIHGTNQPDTIGRSVSNGCIRMVNEHVIDLYQRVPLGTTVVVV</sequence>
<comment type="caution">
    <text evidence="11">The sequence shown here is derived from an EMBL/GenBank/DDBJ whole genome shotgun (WGS) entry which is preliminary data.</text>
</comment>
<dbReference type="Gene3D" id="2.40.440.10">
    <property type="entry name" value="L,D-transpeptidase catalytic domain-like"/>
    <property type="match status" value="1"/>
</dbReference>
<dbReference type="GO" id="GO:0071972">
    <property type="term" value="F:peptidoglycan L,D-transpeptidase activity"/>
    <property type="evidence" value="ECO:0007669"/>
    <property type="project" value="TreeGrafter"/>
</dbReference>
<dbReference type="GO" id="GO:0018104">
    <property type="term" value="P:peptidoglycan-protein cross-linking"/>
    <property type="evidence" value="ECO:0007669"/>
    <property type="project" value="TreeGrafter"/>
</dbReference>
<reference evidence="11" key="1">
    <citation type="submission" date="2022-11" db="EMBL/GenBank/DDBJ databases">
        <title>Draft genome sequence of Hoeflea poritis E7-10 and Hoeflea prorocentri PM5-8, separated from scleractinian coral Porites lutea and marine dinoflagellate.</title>
        <authorList>
            <person name="Zhang G."/>
            <person name="Wei Q."/>
            <person name="Cai L."/>
        </authorList>
    </citation>
    <scope>NUCLEOTIDE SEQUENCE</scope>
    <source>
        <strain evidence="11">PM5-8</strain>
    </source>
</reference>
<dbReference type="InterPro" id="IPR038063">
    <property type="entry name" value="Transpep_catalytic_dom"/>
</dbReference>
<keyword evidence="12" id="KW-1185">Reference proteome</keyword>
<evidence type="ECO:0000256" key="3">
    <source>
        <dbReference type="ARBA" id="ARBA00022676"/>
    </source>
</evidence>
<keyword evidence="4" id="KW-0808">Transferase</keyword>
<dbReference type="EMBL" id="JAPJZI010000001">
    <property type="protein sequence ID" value="MDA5400722.1"/>
    <property type="molecule type" value="Genomic_DNA"/>
</dbReference>
<dbReference type="GO" id="GO:0071555">
    <property type="term" value="P:cell wall organization"/>
    <property type="evidence" value="ECO:0007669"/>
    <property type="project" value="UniProtKB-UniRule"/>
</dbReference>
<evidence type="ECO:0000256" key="2">
    <source>
        <dbReference type="ARBA" id="ARBA00005992"/>
    </source>
</evidence>
<organism evidence="11 12">
    <name type="scientific">Hoeflea prorocentri</name>
    <dbReference type="NCBI Taxonomy" id="1922333"/>
    <lineage>
        <taxon>Bacteria</taxon>
        <taxon>Pseudomonadati</taxon>
        <taxon>Pseudomonadota</taxon>
        <taxon>Alphaproteobacteria</taxon>
        <taxon>Hyphomicrobiales</taxon>
        <taxon>Rhizobiaceae</taxon>
        <taxon>Hoeflea</taxon>
    </lineage>
</organism>
<dbReference type="PANTHER" id="PTHR30582:SF24">
    <property type="entry name" value="L,D-TRANSPEPTIDASE ERFK_SRFK-RELATED"/>
    <property type="match status" value="1"/>
</dbReference>
<evidence type="ECO:0000256" key="5">
    <source>
        <dbReference type="ARBA" id="ARBA00022801"/>
    </source>
</evidence>
<dbReference type="FunFam" id="2.40.440.10:FF:000002">
    <property type="entry name" value="L,D-transpeptidase ErfK/SrfK"/>
    <property type="match status" value="1"/>
</dbReference>
<evidence type="ECO:0000256" key="4">
    <source>
        <dbReference type="ARBA" id="ARBA00022679"/>
    </source>
</evidence>
<evidence type="ECO:0000259" key="10">
    <source>
        <dbReference type="PROSITE" id="PS52029"/>
    </source>
</evidence>
<dbReference type="PROSITE" id="PS52029">
    <property type="entry name" value="LD_TPASE"/>
    <property type="match status" value="1"/>
</dbReference>
<gene>
    <name evidence="11" type="ORF">OQ273_19265</name>
</gene>
<evidence type="ECO:0000256" key="6">
    <source>
        <dbReference type="ARBA" id="ARBA00022960"/>
    </source>
</evidence>
<evidence type="ECO:0000256" key="8">
    <source>
        <dbReference type="ARBA" id="ARBA00023316"/>
    </source>
</evidence>
<evidence type="ECO:0000256" key="9">
    <source>
        <dbReference type="PROSITE-ProRule" id="PRU01373"/>
    </source>
</evidence>
<dbReference type="PANTHER" id="PTHR30582">
    <property type="entry name" value="L,D-TRANSPEPTIDASE"/>
    <property type="match status" value="1"/>
</dbReference>
<dbReference type="InterPro" id="IPR005490">
    <property type="entry name" value="LD_TPept_cat_dom"/>
</dbReference>
<evidence type="ECO:0000313" key="11">
    <source>
        <dbReference type="EMBL" id="MDA5400722.1"/>
    </source>
</evidence>
<keyword evidence="6 9" id="KW-0133">Cell shape</keyword>
<dbReference type="Proteomes" id="UP001151234">
    <property type="component" value="Unassembled WGS sequence"/>
</dbReference>
<feature type="active site" description="Proton donor/acceptor" evidence="9">
    <location>
        <position position="150"/>
    </location>
</feature>
<keyword evidence="5" id="KW-0378">Hydrolase</keyword>
<dbReference type="GO" id="GO:0008360">
    <property type="term" value="P:regulation of cell shape"/>
    <property type="evidence" value="ECO:0007669"/>
    <property type="project" value="UniProtKB-UniRule"/>
</dbReference>
<dbReference type="AlphaFoldDB" id="A0A9X3UKC7"/>
<dbReference type="CDD" id="cd16913">
    <property type="entry name" value="YkuD_like"/>
    <property type="match status" value="1"/>
</dbReference>
<name>A0A9X3UKC7_9HYPH</name>
<evidence type="ECO:0000313" key="12">
    <source>
        <dbReference type="Proteomes" id="UP001151234"/>
    </source>
</evidence>
<dbReference type="GO" id="GO:0016757">
    <property type="term" value="F:glycosyltransferase activity"/>
    <property type="evidence" value="ECO:0007669"/>
    <property type="project" value="UniProtKB-KW"/>
</dbReference>
<keyword evidence="3" id="KW-0328">Glycosyltransferase</keyword>
<evidence type="ECO:0000256" key="7">
    <source>
        <dbReference type="ARBA" id="ARBA00022984"/>
    </source>
</evidence>
<protein>
    <submittedName>
        <fullName evidence="11">L,D-transpeptidase</fullName>
    </submittedName>
</protein>